<keyword evidence="1" id="KW-0812">Transmembrane</keyword>
<evidence type="ECO:0000256" key="1">
    <source>
        <dbReference type="SAM" id="Phobius"/>
    </source>
</evidence>
<protein>
    <recommendedName>
        <fullName evidence="4">DUF3592 domain-containing protein</fullName>
    </recommendedName>
</protein>
<keyword evidence="1" id="KW-0472">Membrane</keyword>
<keyword evidence="1" id="KW-1133">Transmembrane helix</keyword>
<dbReference type="Proteomes" id="UP001501637">
    <property type="component" value="Unassembled WGS sequence"/>
</dbReference>
<evidence type="ECO:0000313" key="3">
    <source>
        <dbReference type="Proteomes" id="UP001501637"/>
    </source>
</evidence>
<evidence type="ECO:0000313" key="2">
    <source>
        <dbReference type="EMBL" id="GAA3137509.1"/>
    </source>
</evidence>
<accession>A0ABP6N5Y3</accession>
<feature type="transmembrane region" description="Helical" evidence="1">
    <location>
        <begin position="130"/>
        <end position="149"/>
    </location>
</feature>
<reference evidence="3" key="1">
    <citation type="journal article" date="2019" name="Int. J. Syst. Evol. Microbiol.">
        <title>The Global Catalogue of Microorganisms (GCM) 10K type strain sequencing project: providing services to taxonomists for standard genome sequencing and annotation.</title>
        <authorList>
            <consortium name="The Broad Institute Genomics Platform"/>
            <consortium name="The Broad Institute Genome Sequencing Center for Infectious Disease"/>
            <person name="Wu L."/>
            <person name="Ma J."/>
        </authorList>
    </citation>
    <scope>NUCLEOTIDE SEQUENCE [LARGE SCALE GENOMIC DNA]</scope>
    <source>
        <strain evidence="3">JCM 9092</strain>
    </source>
</reference>
<sequence>MTAQAPRRMAPWRRKRLYLAALLVVLGSVVVTCFGYTGHTLVTTLYSRGVPVVAETVSVATDADGRTTDITVRFRPTGGADSVTAELPTSPPLPRAVEGRPIEVVYDSHGPADVLSTDQLHRLAPDGNPMVVAGFVLMALGPLLAASTLRRT</sequence>
<dbReference type="EMBL" id="BAAAUG010000148">
    <property type="protein sequence ID" value="GAA3137509.1"/>
    <property type="molecule type" value="Genomic_DNA"/>
</dbReference>
<comment type="caution">
    <text evidence="2">The sequence shown here is derived from an EMBL/GenBank/DDBJ whole genome shotgun (WGS) entry which is preliminary data.</text>
</comment>
<dbReference type="RefSeq" id="WP_344527509.1">
    <property type="nucleotide sequence ID" value="NZ_BAAAUG010000148.1"/>
</dbReference>
<feature type="transmembrane region" description="Helical" evidence="1">
    <location>
        <begin position="17"/>
        <end position="37"/>
    </location>
</feature>
<name>A0ABP6N5Y3_9ACTN</name>
<gene>
    <name evidence="2" type="ORF">GCM10010449_67290</name>
</gene>
<proteinExistence type="predicted"/>
<evidence type="ECO:0008006" key="4">
    <source>
        <dbReference type="Google" id="ProtNLM"/>
    </source>
</evidence>
<keyword evidence="3" id="KW-1185">Reference proteome</keyword>
<organism evidence="2 3">
    <name type="scientific">Streptomyces rectiviolaceus</name>
    <dbReference type="NCBI Taxonomy" id="332591"/>
    <lineage>
        <taxon>Bacteria</taxon>
        <taxon>Bacillati</taxon>
        <taxon>Actinomycetota</taxon>
        <taxon>Actinomycetes</taxon>
        <taxon>Kitasatosporales</taxon>
        <taxon>Streptomycetaceae</taxon>
        <taxon>Streptomyces</taxon>
    </lineage>
</organism>